<gene>
    <name evidence="15" type="ORF">HY618_00635</name>
</gene>
<feature type="transmembrane region" description="Helical" evidence="13">
    <location>
        <begin position="12"/>
        <end position="31"/>
    </location>
</feature>
<keyword evidence="11" id="KW-0413">Isomerase</keyword>
<dbReference type="GO" id="GO:0003755">
    <property type="term" value="F:peptidyl-prolyl cis-trans isomerase activity"/>
    <property type="evidence" value="ECO:0007669"/>
    <property type="project" value="UniProtKB-KW"/>
</dbReference>
<dbReference type="PROSITE" id="PS50198">
    <property type="entry name" value="PPIC_PPIASE_2"/>
    <property type="match status" value="1"/>
</dbReference>
<dbReference type="SUPFAM" id="SSF54534">
    <property type="entry name" value="FKBP-like"/>
    <property type="match status" value="1"/>
</dbReference>
<evidence type="ECO:0000256" key="2">
    <source>
        <dbReference type="ARBA" id="ARBA00022475"/>
    </source>
</evidence>
<comment type="similarity">
    <text evidence="8">Belongs to the PpiD chaperone family.</text>
</comment>
<evidence type="ECO:0000256" key="13">
    <source>
        <dbReference type="SAM" id="Phobius"/>
    </source>
</evidence>
<dbReference type="InterPro" id="IPR027304">
    <property type="entry name" value="Trigger_fact/SurA_dom_sf"/>
</dbReference>
<comment type="subcellular location">
    <subcellularLocation>
        <location evidence="1">Cell inner membrane</location>
        <topology evidence="1">Single-pass type II membrane protein</topology>
        <orientation evidence="1">Periplasmic side</orientation>
    </subcellularLocation>
</comment>
<evidence type="ECO:0000256" key="9">
    <source>
        <dbReference type="ARBA" id="ARBA00040743"/>
    </source>
</evidence>
<keyword evidence="11" id="KW-0697">Rotamase</keyword>
<dbReference type="Proteomes" id="UP000752292">
    <property type="component" value="Unassembled WGS sequence"/>
</dbReference>
<evidence type="ECO:0000259" key="14">
    <source>
        <dbReference type="PROSITE" id="PS50198"/>
    </source>
</evidence>
<dbReference type="PROSITE" id="PS01096">
    <property type="entry name" value="PPIC_PPIASE_1"/>
    <property type="match status" value="1"/>
</dbReference>
<reference evidence="15" key="1">
    <citation type="submission" date="2020-07" db="EMBL/GenBank/DDBJ databases">
        <title>Huge and variable diversity of episymbiotic CPR bacteria and DPANN archaea in groundwater ecosystems.</title>
        <authorList>
            <person name="He C.Y."/>
            <person name="Keren R."/>
            <person name="Whittaker M."/>
            <person name="Farag I.F."/>
            <person name="Doudna J."/>
            <person name="Cate J.H.D."/>
            <person name="Banfield J.F."/>
        </authorList>
    </citation>
    <scope>NUCLEOTIDE SEQUENCE</scope>
    <source>
        <strain evidence="15">NC_groundwater_1370_Ag_S-0.2um_69_93</strain>
    </source>
</reference>
<proteinExistence type="inferred from homology"/>
<feature type="coiled-coil region" evidence="12">
    <location>
        <begin position="370"/>
        <end position="397"/>
    </location>
</feature>
<dbReference type="InterPro" id="IPR023058">
    <property type="entry name" value="PPIase_PpiC_CS"/>
</dbReference>
<dbReference type="SUPFAM" id="SSF109998">
    <property type="entry name" value="Triger factor/SurA peptide-binding domain-like"/>
    <property type="match status" value="1"/>
</dbReference>
<keyword evidence="4 13" id="KW-0812">Transmembrane</keyword>
<dbReference type="PANTHER" id="PTHR47529">
    <property type="entry name" value="PEPTIDYL-PROLYL CIS-TRANS ISOMERASE D"/>
    <property type="match status" value="1"/>
</dbReference>
<keyword evidence="12" id="KW-0175">Coiled coil</keyword>
<evidence type="ECO:0000256" key="4">
    <source>
        <dbReference type="ARBA" id="ARBA00022692"/>
    </source>
</evidence>
<protein>
    <recommendedName>
        <fullName evidence="9">Periplasmic chaperone PpiD</fullName>
    </recommendedName>
    <alternativeName>
        <fullName evidence="10">Periplasmic folding chaperone</fullName>
    </alternativeName>
</protein>
<organism evidence="15 16">
    <name type="scientific">Tectimicrobiota bacterium</name>
    <dbReference type="NCBI Taxonomy" id="2528274"/>
    <lineage>
        <taxon>Bacteria</taxon>
        <taxon>Pseudomonadati</taxon>
        <taxon>Nitrospinota/Tectimicrobiota group</taxon>
        <taxon>Candidatus Tectimicrobiota</taxon>
    </lineage>
</organism>
<keyword evidence="6 13" id="KW-0472">Membrane</keyword>
<evidence type="ECO:0000313" key="16">
    <source>
        <dbReference type="Proteomes" id="UP000752292"/>
    </source>
</evidence>
<dbReference type="InterPro" id="IPR046357">
    <property type="entry name" value="PPIase_dom_sf"/>
</dbReference>
<evidence type="ECO:0000256" key="5">
    <source>
        <dbReference type="ARBA" id="ARBA00022989"/>
    </source>
</evidence>
<evidence type="ECO:0000256" key="3">
    <source>
        <dbReference type="ARBA" id="ARBA00022519"/>
    </source>
</evidence>
<dbReference type="InterPro" id="IPR052029">
    <property type="entry name" value="PpiD_chaperone"/>
</dbReference>
<dbReference type="PANTHER" id="PTHR47529:SF1">
    <property type="entry name" value="PERIPLASMIC CHAPERONE PPID"/>
    <property type="match status" value="1"/>
</dbReference>
<evidence type="ECO:0000256" key="11">
    <source>
        <dbReference type="PROSITE-ProRule" id="PRU00278"/>
    </source>
</evidence>
<feature type="domain" description="PpiC" evidence="14">
    <location>
        <begin position="270"/>
        <end position="371"/>
    </location>
</feature>
<keyword evidence="5 13" id="KW-1133">Transmembrane helix</keyword>
<dbReference type="EMBL" id="JACQRX010000028">
    <property type="protein sequence ID" value="MBI4250939.1"/>
    <property type="molecule type" value="Genomic_DNA"/>
</dbReference>
<dbReference type="GO" id="GO:0005886">
    <property type="term" value="C:plasma membrane"/>
    <property type="evidence" value="ECO:0007669"/>
    <property type="project" value="UniProtKB-SubCell"/>
</dbReference>
<dbReference type="Pfam" id="PF00639">
    <property type="entry name" value="Rotamase"/>
    <property type="match status" value="1"/>
</dbReference>
<evidence type="ECO:0000256" key="1">
    <source>
        <dbReference type="ARBA" id="ARBA00004382"/>
    </source>
</evidence>
<dbReference type="AlphaFoldDB" id="A0A932ZT16"/>
<evidence type="ECO:0000256" key="12">
    <source>
        <dbReference type="SAM" id="Coils"/>
    </source>
</evidence>
<evidence type="ECO:0000313" key="15">
    <source>
        <dbReference type="EMBL" id="MBI4250939.1"/>
    </source>
</evidence>
<comment type="caution">
    <text evidence="15">The sequence shown here is derived from an EMBL/GenBank/DDBJ whole genome shotgun (WGS) entry which is preliminary data.</text>
</comment>
<dbReference type="Gene3D" id="1.10.4030.10">
    <property type="entry name" value="Porin chaperone SurA, peptide-binding domain"/>
    <property type="match status" value="1"/>
</dbReference>
<sequence>MLRFFRERGNSWILKGLLGLVALTFISWGGFTLVQGPVAEGGKVVAWVNDTPISQQEYEGAYFRQVEALRRQLGAQFKDELIQQLGVRQQVLASLVSEKLQLQEAGRLGIRVSDAEVALRIQEVGAFQRGGRFDPLVYRQVLESNRLSPRQFEEAQRSDIATERLRRYIGMAASVSDAEVREAYRLLNERIKVRALSISPAGFEKEAAAQASEKDLREHYEKNKEQFRVGPQRKAQWWHLSYEAVLPRVSLSDQELKARYEQTRSRYALADEVKLSQIFIKLAPDGKPDQAEAARKKLAAFRDRIRKGADFAALAKANSQDPSASKGGDMGAFKRGEMIPDLEKAAFSLAKGEVSEPVRTSFGYHLLLVRERQNARQRTFEEARAEVEKELRQVRAKSMARDELRAVRYAIEDKKPAPAVQGLTAGETGFFAQAAPPSAFPEGQELAEIIFRIGKKGEISSEAEGKKGMLFARLVDLRDARVPSFDEVAAEVRKNWQAGRALQIARAKAEGWLREIKDGKRTLERLANELKAKLITPEPFARPRVPEELNAGAEGVRSLFRLRKGGVERVFAGMNVLLVQCLEPASLDTAKFPQEKDSLRERLLQERQRLLFLRHLEGLRQAAKLRIERGFSL</sequence>
<keyword evidence="7" id="KW-0143">Chaperone</keyword>
<dbReference type="Pfam" id="PF13624">
    <property type="entry name" value="SurA_N_3"/>
    <property type="match status" value="1"/>
</dbReference>
<name>A0A932ZT16_UNCTE</name>
<keyword evidence="2" id="KW-1003">Cell membrane</keyword>
<dbReference type="Gene3D" id="3.10.50.40">
    <property type="match status" value="1"/>
</dbReference>
<evidence type="ECO:0000256" key="8">
    <source>
        <dbReference type="ARBA" id="ARBA00038408"/>
    </source>
</evidence>
<evidence type="ECO:0000256" key="6">
    <source>
        <dbReference type="ARBA" id="ARBA00023136"/>
    </source>
</evidence>
<keyword evidence="3" id="KW-0997">Cell inner membrane</keyword>
<accession>A0A932ZT16</accession>
<evidence type="ECO:0000256" key="10">
    <source>
        <dbReference type="ARBA" id="ARBA00042775"/>
    </source>
</evidence>
<dbReference type="InterPro" id="IPR000297">
    <property type="entry name" value="PPIase_PpiC"/>
</dbReference>
<evidence type="ECO:0000256" key="7">
    <source>
        <dbReference type="ARBA" id="ARBA00023186"/>
    </source>
</evidence>